<reference evidence="1" key="1">
    <citation type="submission" date="2021-05" db="EMBL/GenBank/DDBJ databases">
        <authorList>
            <person name="Pan Q."/>
            <person name="Jouanno E."/>
            <person name="Zahm M."/>
            <person name="Klopp C."/>
            <person name="Cabau C."/>
            <person name="Louis A."/>
            <person name="Berthelot C."/>
            <person name="Parey E."/>
            <person name="Roest Crollius H."/>
            <person name="Montfort J."/>
            <person name="Robinson-Rechavi M."/>
            <person name="Bouchez O."/>
            <person name="Lampietro C."/>
            <person name="Lopez Roques C."/>
            <person name="Donnadieu C."/>
            <person name="Postlethwait J."/>
            <person name="Bobe J."/>
            <person name="Dillon D."/>
            <person name="Chandos A."/>
            <person name="von Hippel F."/>
            <person name="Guiguen Y."/>
        </authorList>
    </citation>
    <scope>NUCLEOTIDE SEQUENCE</scope>
    <source>
        <strain evidence="1">YG-Jan2019</strain>
    </source>
</reference>
<dbReference type="Proteomes" id="UP001157502">
    <property type="component" value="Chromosome 29"/>
</dbReference>
<evidence type="ECO:0000313" key="1">
    <source>
        <dbReference type="EMBL" id="KAJ7989363.1"/>
    </source>
</evidence>
<protein>
    <submittedName>
        <fullName evidence="1">Uncharacterized protein</fullName>
    </submittedName>
</protein>
<proteinExistence type="predicted"/>
<sequence>MYSVLAEFKLCLLLLFFNSHHNTTTPSHHTDTLPAKQTKNKYGQCSPQHHDPLSARGPILGTNILGCESTQEEHKTTIGLFLNYLWQTQAIN</sequence>
<gene>
    <name evidence="1" type="ORF">DPEC_G00303750</name>
</gene>
<organism evidence="1 2">
    <name type="scientific">Dallia pectoralis</name>
    <name type="common">Alaska blackfish</name>
    <dbReference type="NCBI Taxonomy" id="75939"/>
    <lineage>
        <taxon>Eukaryota</taxon>
        <taxon>Metazoa</taxon>
        <taxon>Chordata</taxon>
        <taxon>Craniata</taxon>
        <taxon>Vertebrata</taxon>
        <taxon>Euteleostomi</taxon>
        <taxon>Actinopterygii</taxon>
        <taxon>Neopterygii</taxon>
        <taxon>Teleostei</taxon>
        <taxon>Protacanthopterygii</taxon>
        <taxon>Esociformes</taxon>
        <taxon>Umbridae</taxon>
        <taxon>Dallia</taxon>
    </lineage>
</organism>
<accession>A0ACC2FD80</accession>
<keyword evidence="2" id="KW-1185">Reference proteome</keyword>
<dbReference type="EMBL" id="CM055756">
    <property type="protein sequence ID" value="KAJ7989363.1"/>
    <property type="molecule type" value="Genomic_DNA"/>
</dbReference>
<comment type="caution">
    <text evidence="1">The sequence shown here is derived from an EMBL/GenBank/DDBJ whole genome shotgun (WGS) entry which is preliminary data.</text>
</comment>
<evidence type="ECO:0000313" key="2">
    <source>
        <dbReference type="Proteomes" id="UP001157502"/>
    </source>
</evidence>
<name>A0ACC2FD80_DALPE</name>